<reference evidence="1" key="1">
    <citation type="submission" date="2018-11" db="EMBL/GenBank/DDBJ databases">
        <authorList>
            <consortium name="Pathogen Informatics"/>
        </authorList>
    </citation>
    <scope>NUCLEOTIDE SEQUENCE</scope>
</reference>
<sequence>MSFGPVVMTVVRCDSLKGRRGRLSSKARCQPSDLKPPIASLVGYSLTGFSPRLNSQSIF</sequence>
<evidence type="ECO:0000313" key="2">
    <source>
        <dbReference type="Proteomes" id="UP000784294"/>
    </source>
</evidence>
<dbReference type="EMBL" id="CAAALY010293662">
    <property type="protein sequence ID" value="VEL44289.1"/>
    <property type="molecule type" value="Genomic_DNA"/>
</dbReference>
<gene>
    <name evidence="1" type="ORF">PXEA_LOCUS37729</name>
</gene>
<feature type="non-terminal residue" evidence="1">
    <location>
        <position position="59"/>
    </location>
</feature>
<comment type="caution">
    <text evidence="1">The sequence shown here is derived from an EMBL/GenBank/DDBJ whole genome shotgun (WGS) entry which is preliminary data.</text>
</comment>
<accession>A0A3S5CSE8</accession>
<organism evidence="1 2">
    <name type="scientific">Protopolystoma xenopodis</name>
    <dbReference type="NCBI Taxonomy" id="117903"/>
    <lineage>
        <taxon>Eukaryota</taxon>
        <taxon>Metazoa</taxon>
        <taxon>Spiralia</taxon>
        <taxon>Lophotrochozoa</taxon>
        <taxon>Platyhelminthes</taxon>
        <taxon>Monogenea</taxon>
        <taxon>Polyopisthocotylea</taxon>
        <taxon>Polystomatidea</taxon>
        <taxon>Polystomatidae</taxon>
        <taxon>Protopolystoma</taxon>
    </lineage>
</organism>
<dbReference type="AlphaFoldDB" id="A0A3S5CSE8"/>
<dbReference type="Proteomes" id="UP000784294">
    <property type="component" value="Unassembled WGS sequence"/>
</dbReference>
<keyword evidence="2" id="KW-1185">Reference proteome</keyword>
<name>A0A3S5CSE8_9PLAT</name>
<protein>
    <submittedName>
        <fullName evidence="1">Uncharacterized protein</fullName>
    </submittedName>
</protein>
<proteinExistence type="predicted"/>
<evidence type="ECO:0000313" key="1">
    <source>
        <dbReference type="EMBL" id="VEL44289.1"/>
    </source>
</evidence>